<evidence type="ECO:0008006" key="4">
    <source>
        <dbReference type="Google" id="ProtNLM"/>
    </source>
</evidence>
<feature type="signal peptide" evidence="1">
    <location>
        <begin position="1"/>
        <end position="27"/>
    </location>
</feature>
<evidence type="ECO:0000313" key="2">
    <source>
        <dbReference type="EMBL" id="MBC8529911.1"/>
    </source>
</evidence>
<dbReference type="EMBL" id="JACRSO010000005">
    <property type="protein sequence ID" value="MBC8529911.1"/>
    <property type="molecule type" value="Genomic_DNA"/>
</dbReference>
<keyword evidence="3" id="KW-1185">Reference proteome</keyword>
<dbReference type="RefSeq" id="WP_249285692.1">
    <property type="nucleotide sequence ID" value="NZ_JACRSO010000005.1"/>
</dbReference>
<dbReference type="InterPro" id="IPR023908">
    <property type="entry name" value="xxxLxxG_rpt"/>
</dbReference>
<evidence type="ECO:0000256" key="1">
    <source>
        <dbReference type="SAM" id="SignalP"/>
    </source>
</evidence>
<evidence type="ECO:0000313" key="3">
    <source>
        <dbReference type="Proteomes" id="UP000654279"/>
    </source>
</evidence>
<protein>
    <recommendedName>
        <fullName evidence="4">X-X-X-Leu-X-X-Gly heptad repeats</fullName>
    </recommendedName>
</protein>
<gene>
    <name evidence="2" type="ORF">H8699_10770</name>
</gene>
<comment type="caution">
    <text evidence="2">The sequence shown here is derived from an EMBL/GenBank/DDBJ whole genome shotgun (WGS) entry which is preliminary data.</text>
</comment>
<name>A0A926HP78_9FIRM</name>
<feature type="chain" id="PRO_5038722772" description="X-X-X-Leu-X-X-Gly heptad repeats" evidence="1">
    <location>
        <begin position="28"/>
        <end position="696"/>
    </location>
</feature>
<accession>A0A926HP78</accession>
<keyword evidence="1" id="KW-0732">Signal</keyword>
<organism evidence="2 3">
    <name type="scientific">Luoshenia tenuis</name>
    <dbReference type="NCBI Taxonomy" id="2763654"/>
    <lineage>
        <taxon>Bacteria</taxon>
        <taxon>Bacillati</taxon>
        <taxon>Bacillota</taxon>
        <taxon>Clostridia</taxon>
        <taxon>Christensenellales</taxon>
        <taxon>Christensenellaceae</taxon>
        <taxon>Luoshenia</taxon>
    </lineage>
</organism>
<dbReference type="Proteomes" id="UP000654279">
    <property type="component" value="Unassembled WGS sequence"/>
</dbReference>
<reference evidence="2" key="1">
    <citation type="submission" date="2020-08" db="EMBL/GenBank/DDBJ databases">
        <title>Genome public.</title>
        <authorList>
            <person name="Liu C."/>
            <person name="Sun Q."/>
        </authorList>
    </citation>
    <scope>NUCLEOTIDE SEQUENCE</scope>
    <source>
        <strain evidence="2">NSJ-44</strain>
    </source>
</reference>
<dbReference type="AlphaFoldDB" id="A0A926HP78"/>
<proteinExistence type="predicted"/>
<dbReference type="NCBIfam" id="TIGR03057">
    <property type="entry name" value="xxxLxxG_by_4"/>
    <property type="match status" value="1"/>
</dbReference>
<sequence length="696" mass="71774">MKDLKNKNKWAAAALAGTLALCMGVCAVSYGPLQARAQGEAAAAAPAQETQVKSLLSGFVSGKDETVYVLTGADGEVHKVIVSDWLKNPDGLDTLKDYTELEDPQNVKGEGGYQKDGEGIAWEAAGEDVYYQGTTDKAPPVEVRLSYTLDGQPIAPEALAGKSGRVTLHIDYVNHEKRTVEIGGEQQEIYVPFVAVTGVILDGEHFSNVAVTGGKLINDGDRSVVMGFALPGLKDSLGLSDEDVDLDIPERVEISCDAEDFTLDTVMTLVTGEMFNELELGDVTDAAELTGALQELQEASGQLVDGSSALYDGLATLMSKSGALVTGIDQLSAGALQLRGGAGDLKQGADALATGAAGLKEGLETLCANNDQLNGGAGKVFDSLLAAAQSQLKAAGLTVPAMTRENYSQVLSSVLDNLDEAKVRALATQKAQEAVTAQVKENLVTIRAGVESAAREQVLAAVLKGAGLDLTPEQYRAAVQAGGIDSAVVAAVEQNVSGQMASSAVQGKIEAAVQQQVDALIQQNMQSDTVKEQIASAVAQAKSGAGSVSALKAQLDAYKEFYDGLTEYTAGVQTAYAGSAELASGAEALSGGAGELLAGAKALSKGAGALKSGSGQLLGGVDQLEGGALTLKEGMAQFDEAGIQKLVEVFDGDVQGLIDRFTALSDAAKAYQSFAGLAEGMQGSVKFIYKTDAIGE</sequence>